<feature type="transmembrane region" description="Helical" evidence="1">
    <location>
        <begin position="257"/>
        <end position="279"/>
    </location>
</feature>
<proteinExistence type="predicted"/>
<gene>
    <name evidence="3" type="ORF">JQ619_05955</name>
</gene>
<evidence type="ECO:0000313" key="3">
    <source>
        <dbReference type="EMBL" id="MBR1135300.1"/>
    </source>
</evidence>
<dbReference type="EMBL" id="JAFCLK010000005">
    <property type="protein sequence ID" value="MBR1135300.1"/>
    <property type="molecule type" value="Genomic_DNA"/>
</dbReference>
<evidence type="ECO:0000256" key="1">
    <source>
        <dbReference type="SAM" id="Phobius"/>
    </source>
</evidence>
<dbReference type="Proteomes" id="UP001314635">
    <property type="component" value="Unassembled WGS sequence"/>
</dbReference>
<feature type="transmembrane region" description="Helical" evidence="1">
    <location>
        <begin position="213"/>
        <end position="237"/>
    </location>
</feature>
<sequence length="307" mass="34482">MAVPARVKMGWLELARGLAALLVVISHGSLAGVPSQYFPFIVSLGTSAVAFFFVLSGFIILHIHGRDLGRPDMAANYAWRRVVRIFPTYWLVFTIDLSLHLFVGNRAGIAEMGLGWIVHEALLLPGGQLYVSVAWTLRHELLFYGLFLVAILNRRAGALLFGCWFAIILDYFVTYGWEQDLSRPPLQTLTSPLNLCFFLGMAIAAFHQKWSQLFMSINAPAASLWFGAVSYPLYLVHLTIYFAMSGVFKRLGVDPSWLWRLAGAVVLSLAVAYVLARWFERPVLEGLRRLSPDPLYRRSSIKLERSG</sequence>
<name>A0ABS5G1V6_9BRAD</name>
<dbReference type="RefSeq" id="WP_172235425.1">
    <property type="nucleotide sequence ID" value="NZ_JABFDP010000001.1"/>
</dbReference>
<feature type="transmembrane region" description="Helical" evidence="1">
    <location>
        <begin position="82"/>
        <end position="103"/>
    </location>
</feature>
<dbReference type="Pfam" id="PF01757">
    <property type="entry name" value="Acyl_transf_3"/>
    <property type="match status" value="1"/>
</dbReference>
<protein>
    <submittedName>
        <fullName evidence="3">Acyltransferase</fullName>
    </submittedName>
</protein>
<dbReference type="PANTHER" id="PTHR23028:SF131">
    <property type="entry name" value="BLR2367 PROTEIN"/>
    <property type="match status" value="1"/>
</dbReference>
<evidence type="ECO:0000313" key="4">
    <source>
        <dbReference type="Proteomes" id="UP001314635"/>
    </source>
</evidence>
<reference evidence="4" key="1">
    <citation type="journal article" date="2021" name="ISME J.">
        <title>Evolutionary origin and ecological implication of a unique nif island in free-living Bradyrhizobium lineages.</title>
        <authorList>
            <person name="Tao J."/>
        </authorList>
    </citation>
    <scope>NUCLEOTIDE SEQUENCE [LARGE SCALE GENOMIC DNA]</scope>
    <source>
        <strain evidence="4">SZCCT0094</strain>
    </source>
</reference>
<comment type="caution">
    <text evidence="3">The sequence shown here is derived from an EMBL/GenBank/DDBJ whole genome shotgun (WGS) entry which is preliminary data.</text>
</comment>
<keyword evidence="3" id="KW-0808">Transferase</keyword>
<keyword evidence="4" id="KW-1185">Reference proteome</keyword>
<accession>A0ABS5G1V6</accession>
<keyword evidence="1" id="KW-0472">Membrane</keyword>
<keyword evidence="3" id="KW-0012">Acyltransferase</keyword>
<dbReference type="InterPro" id="IPR002656">
    <property type="entry name" value="Acyl_transf_3_dom"/>
</dbReference>
<dbReference type="GO" id="GO:0016746">
    <property type="term" value="F:acyltransferase activity"/>
    <property type="evidence" value="ECO:0007669"/>
    <property type="project" value="UniProtKB-KW"/>
</dbReference>
<evidence type="ECO:0000259" key="2">
    <source>
        <dbReference type="Pfam" id="PF01757"/>
    </source>
</evidence>
<dbReference type="InterPro" id="IPR050879">
    <property type="entry name" value="Acyltransferase_3"/>
</dbReference>
<dbReference type="PANTHER" id="PTHR23028">
    <property type="entry name" value="ACETYLTRANSFERASE"/>
    <property type="match status" value="1"/>
</dbReference>
<feature type="transmembrane region" description="Helical" evidence="1">
    <location>
        <begin position="129"/>
        <end position="151"/>
    </location>
</feature>
<feature type="domain" description="Acyltransferase 3" evidence="2">
    <location>
        <begin position="10"/>
        <end position="222"/>
    </location>
</feature>
<feature type="transmembrane region" description="Helical" evidence="1">
    <location>
        <begin position="158"/>
        <end position="177"/>
    </location>
</feature>
<feature type="transmembrane region" description="Helical" evidence="1">
    <location>
        <begin position="41"/>
        <end position="61"/>
    </location>
</feature>
<organism evidence="3 4">
    <name type="scientific">Bradyrhizobium denitrificans</name>
    <dbReference type="NCBI Taxonomy" id="2734912"/>
    <lineage>
        <taxon>Bacteria</taxon>
        <taxon>Pseudomonadati</taxon>
        <taxon>Pseudomonadota</taxon>
        <taxon>Alphaproteobacteria</taxon>
        <taxon>Hyphomicrobiales</taxon>
        <taxon>Nitrobacteraceae</taxon>
        <taxon>Bradyrhizobium</taxon>
    </lineage>
</organism>
<feature type="transmembrane region" description="Helical" evidence="1">
    <location>
        <begin position="189"/>
        <end position="206"/>
    </location>
</feature>
<keyword evidence="1" id="KW-0812">Transmembrane</keyword>
<keyword evidence="1" id="KW-1133">Transmembrane helix</keyword>